<reference evidence="2 3" key="1">
    <citation type="submission" date="2024-01" db="EMBL/GenBank/DDBJ databases">
        <title>Genomic insights into the taxonomy and metabolism of the cyanobacterium Pannus brasiliensis CCIBt3594.</title>
        <authorList>
            <person name="Machado M."/>
            <person name="Botero N.B."/>
            <person name="Andreote A.P.D."/>
            <person name="Feitosa A.M.T."/>
            <person name="Popin R."/>
            <person name="Sivonen K."/>
            <person name="Fiore M.F."/>
        </authorList>
    </citation>
    <scope>NUCLEOTIDE SEQUENCE [LARGE SCALE GENOMIC DNA]</scope>
    <source>
        <strain evidence="2 3">CCIBt3594</strain>
    </source>
</reference>
<feature type="domain" description="Class II aldolase/adducin N-terminal" evidence="1">
    <location>
        <begin position="50"/>
        <end position="127"/>
    </location>
</feature>
<evidence type="ECO:0000259" key="1">
    <source>
        <dbReference type="Pfam" id="PF00596"/>
    </source>
</evidence>
<protein>
    <submittedName>
        <fullName evidence="2">Class II aldolase/adducin family protein</fullName>
    </submittedName>
</protein>
<dbReference type="AlphaFoldDB" id="A0AAW9QNV3"/>
<dbReference type="InterPro" id="IPR036409">
    <property type="entry name" value="Aldolase_II/adducin_N_sf"/>
</dbReference>
<evidence type="ECO:0000313" key="2">
    <source>
        <dbReference type="EMBL" id="MEG3438763.1"/>
    </source>
</evidence>
<comment type="caution">
    <text evidence="2">The sequence shown here is derived from an EMBL/GenBank/DDBJ whole genome shotgun (WGS) entry which is preliminary data.</text>
</comment>
<organism evidence="2 3">
    <name type="scientific">Pannus brasiliensis CCIBt3594</name>
    <dbReference type="NCBI Taxonomy" id="1427578"/>
    <lineage>
        <taxon>Bacteria</taxon>
        <taxon>Bacillati</taxon>
        <taxon>Cyanobacteriota</taxon>
        <taxon>Cyanophyceae</taxon>
        <taxon>Oscillatoriophycideae</taxon>
        <taxon>Chroococcales</taxon>
        <taxon>Microcystaceae</taxon>
        <taxon>Pannus</taxon>
    </lineage>
</organism>
<proteinExistence type="predicted"/>
<keyword evidence="3" id="KW-1185">Reference proteome</keyword>
<dbReference type="EMBL" id="JBAFSM010000034">
    <property type="protein sequence ID" value="MEG3438763.1"/>
    <property type="molecule type" value="Genomic_DNA"/>
</dbReference>
<accession>A0AAW9QNV3</accession>
<dbReference type="InterPro" id="IPR001303">
    <property type="entry name" value="Aldolase_II/adducin_N"/>
</dbReference>
<name>A0AAW9QNV3_9CHRO</name>
<dbReference type="Gene3D" id="3.40.225.10">
    <property type="entry name" value="Class II aldolase/adducin N-terminal domain"/>
    <property type="match status" value="1"/>
</dbReference>
<evidence type="ECO:0000313" key="3">
    <source>
        <dbReference type="Proteomes" id="UP001328733"/>
    </source>
</evidence>
<sequence length="206" mass="23446">MTIDEGYVKYHCVWNPAEPLEFSSIRGLNFWRNKLFQLGLIGKYENGIGFGNVSVRGEIDRQFIISGTSTGGIPELDESHYTTVIDYDWKRNRVTCEGPIQASSEALTHAAIYEANPHTNAVIHIHHRLLWERLMYRVPTTRENVAYGTPEMAEEIIRLCREEGLVDQQILVMSGHEEGIIAFGSCLDRSGDLLLDYYGRLIQDLV</sequence>
<dbReference type="Proteomes" id="UP001328733">
    <property type="component" value="Unassembled WGS sequence"/>
</dbReference>
<dbReference type="SUPFAM" id="SSF53639">
    <property type="entry name" value="AraD/HMP-PK domain-like"/>
    <property type="match status" value="1"/>
</dbReference>
<dbReference type="RefSeq" id="WP_332866245.1">
    <property type="nucleotide sequence ID" value="NZ_JBAFSM010000034.1"/>
</dbReference>
<dbReference type="Pfam" id="PF00596">
    <property type="entry name" value="Aldolase_II"/>
    <property type="match status" value="1"/>
</dbReference>
<gene>
    <name evidence="2" type="ORF">V0288_16670</name>
</gene>